<dbReference type="PANTHER" id="PTHR16026:SF0">
    <property type="entry name" value="CARTILAGE ACIDIC PROTEIN 1"/>
    <property type="match status" value="1"/>
</dbReference>
<feature type="region of interest" description="Disordered" evidence="2">
    <location>
        <begin position="391"/>
        <end position="411"/>
    </location>
</feature>
<reference evidence="4 5" key="1">
    <citation type="submission" date="2017-05" db="EMBL/GenBank/DDBJ databases">
        <authorList>
            <person name="Varghese N."/>
            <person name="Submissions S."/>
        </authorList>
    </citation>
    <scope>NUCLEOTIDE SEQUENCE [LARGE SCALE GENOMIC DNA]</scope>
    <source>
        <strain evidence="4 5">DSM 21194</strain>
    </source>
</reference>
<sequence>MKTSNSQKVHHASPVMFSRLTYFLLLAAIVGCTSSPELSWHEEKYVRWAALPEGSPADYGFERLTSSATGISFNNRMGREELADNRHYLNGSGVAAGDVDGDGLVDLYFAGLKTPNRLYKNMGGMEFRDITEKAGVAHEEYYSTGAVFADVNSDGHLDLLVTSVYKDNTLYINDGKGNFKLRKNSGLGPGRGSTTMTLADIDGDRDLDLYVAKYKEKSVKDRYSTEELDWNKILNEPYTEQQQTGPYTLVPPFDKHYQIFMTEDNRLAGLAETGAVDELYLNKGGRFEKVSDSREVFRDEQGNPLGLQPDWGLTARFQDLNGDRLPDLYVCNDFFTKDRVWINQGEGTFRRINKWAIRNLSFACMGVDFSDINRDGLLDIFTAEMLSSEHSQRLQQVGSDDPHPERYRETGTRPTYNRNSLYLGRNDHTYAEIAYLSGVEATGWSWDATFMDIDLDGYEDLIVNNGYLYHILDMDAQINMMRKGRNMDEHFTEFMQGAPSLELRNRVFMNSGDLTFKEDGTALGFTEKDISHGMAVADLNNDGSLDLATNRMNDEAGIYLNQSSAPRIAVRLNGKAPNTQAIGAKIELRGGPTRQQQEVVAGGDYLSGSDPLVTFAANPDNANHQLIVSWPGGGRTRIDSISANRIYEIDEAGNVESTVDVKETGEPENQSPLFKEVSGRIDHSHRENAFDDFQLQPLLPLGLGRLGPGISWVDLDRDGDDDLVIGTGKGGTTAIYENGGDGSFQPWDLPLLDREAPGDQTGIIGWTQNGHTNLMIGNANYEQGNLQAPSAYQYRMDGRNNTFIDSLPHNISTTGPLAASDYDGDGDLDLFVGGGFIPGHYPMDAPSRLLVNEAGSFVPDKRNSRAVRRAGLITGAVFTDYDQDGDPDLVLSRAWDSILILENNGGAFSAASEKLGLSGIKGWWNGIASGDFNNDGRPDLVATNWGQNSPYQMEGNLPLRMYHDDFNRDTWIDIIETHGTAGGDYVPRRRLFHYGAVPAVANRMHSHEQFANSTMAELFGNRLSVISYKEVNTLQHQVFVNTGDGFAPRPLPGVSQFSAAFHAGVADMDNDGNEDLFLSQNFFAVPRQVPRQDAGRGIWLKGDGKGGFTAVPGSESGIKIYGEQRGAAFSDFNGDGKIDLAVSQNNAGTRLFVNQADSRGYRITLAGPPENSSGIGSAVRLVYQDGRKGPLREVQAGSGYWSQNSATQVLGDEGTVDKISIRWPDGHHQVLKVEKGKKEYRIFHPSAEGH</sequence>
<dbReference type="InterPro" id="IPR028994">
    <property type="entry name" value="Integrin_alpha_N"/>
</dbReference>
<feature type="compositionally biased region" description="Basic and acidic residues" evidence="2">
    <location>
        <begin position="400"/>
        <end position="411"/>
    </location>
</feature>
<dbReference type="InterPro" id="IPR013517">
    <property type="entry name" value="FG-GAP"/>
</dbReference>
<dbReference type="PANTHER" id="PTHR16026">
    <property type="entry name" value="CARTILAGE ACIDIC PROTEIN 1"/>
    <property type="match status" value="1"/>
</dbReference>
<organism evidence="4 5">
    <name type="scientific">Fodinibius sediminis</name>
    <dbReference type="NCBI Taxonomy" id="1214077"/>
    <lineage>
        <taxon>Bacteria</taxon>
        <taxon>Pseudomonadati</taxon>
        <taxon>Balneolota</taxon>
        <taxon>Balneolia</taxon>
        <taxon>Balneolales</taxon>
        <taxon>Balneolaceae</taxon>
        <taxon>Fodinibius</taxon>
    </lineage>
</organism>
<proteinExistence type="predicted"/>
<gene>
    <name evidence="4" type="ORF">SAMN06265218_11521</name>
</gene>
<dbReference type="AlphaFoldDB" id="A0A521ECX6"/>
<feature type="domain" description="ASPIC/UnbV" evidence="3">
    <location>
        <begin position="581"/>
        <end position="647"/>
    </location>
</feature>
<dbReference type="Pfam" id="PF07593">
    <property type="entry name" value="UnbV_ASPIC"/>
    <property type="match status" value="2"/>
</dbReference>
<protein>
    <submittedName>
        <fullName evidence="4">ASPIC and UnbV</fullName>
    </submittedName>
</protein>
<dbReference type="Gene3D" id="2.130.10.130">
    <property type="entry name" value="Integrin alpha, N-terminal"/>
    <property type="match status" value="4"/>
</dbReference>
<dbReference type="RefSeq" id="WP_142715437.1">
    <property type="nucleotide sequence ID" value="NZ_FXTH01000015.1"/>
</dbReference>
<dbReference type="SUPFAM" id="SSF69318">
    <property type="entry name" value="Integrin alpha N-terminal domain"/>
    <property type="match status" value="2"/>
</dbReference>
<keyword evidence="1" id="KW-0732">Signal</keyword>
<dbReference type="EMBL" id="FXTH01000015">
    <property type="protein sequence ID" value="SMO81774.1"/>
    <property type="molecule type" value="Genomic_DNA"/>
</dbReference>
<evidence type="ECO:0000259" key="3">
    <source>
        <dbReference type="Pfam" id="PF07593"/>
    </source>
</evidence>
<evidence type="ECO:0000313" key="4">
    <source>
        <dbReference type="EMBL" id="SMO81774.1"/>
    </source>
</evidence>
<dbReference type="Pfam" id="PF13517">
    <property type="entry name" value="FG-GAP_3"/>
    <property type="match status" value="3"/>
</dbReference>
<dbReference type="OrthoDB" id="9816120at2"/>
<evidence type="ECO:0000256" key="1">
    <source>
        <dbReference type="ARBA" id="ARBA00022729"/>
    </source>
</evidence>
<name>A0A521ECX6_9BACT</name>
<evidence type="ECO:0000313" key="5">
    <source>
        <dbReference type="Proteomes" id="UP000317593"/>
    </source>
</evidence>
<dbReference type="InterPro" id="IPR027039">
    <property type="entry name" value="Crtac1"/>
</dbReference>
<dbReference type="Proteomes" id="UP000317593">
    <property type="component" value="Unassembled WGS sequence"/>
</dbReference>
<accession>A0A521ECX6</accession>
<evidence type="ECO:0000256" key="2">
    <source>
        <dbReference type="SAM" id="MobiDB-lite"/>
    </source>
</evidence>
<feature type="domain" description="ASPIC/UnbV" evidence="3">
    <location>
        <begin position="1174"/>
        <end position="1233"/>
    </location>
</feature>
<keyword evidence="5" id="KW-1185">Reference proteome</keyword>
<dbReference type="PROSITE" id="PS51257">
    <property type="entry name" value="PROKAR_LIPOPROTEIN"/>
    <property type="match status" value="1"/>
</dbReference>
<dbReference type="InterPro" id="IPR011519">
    <property type="entry name" value="UnbV_ASPIC"/>
</dbReference>